<evidence type="ECO:0000313" key="6">
    <source>
        <dbReference type="EMBL" id="OMJ65235.1"/>
    </source>
</evidence>
<dbReference type="Proteomes" id="UP000187209">
    <property type="component" value="Unassembled WGS sequence"/>
</dbReference>
<protein>
    <recommendedName>
        <fullName evidence="8">Flavin-containing monooxygenase</fullName>
    </recommendedName>
</protein>
<dbReference type="AlphaFoldDB" id="A0A1R2ALC6"/>
<keyword evidence="4" id="KW-0521">NADP</keyword>
<dbReference type="EMBL" id="MPUH01002314">
    <property type="protein sequence ID" value="OMJ65235.1"/>
    <property type="molecule type" value="Genomic_DNA"/>
</dbReference>
<proteinExistence type="inferred from homology"/>
<evidence type="ECO:0008006" key="8">
    <source>
        <dbReference type="Google" id="ProtNLM"/>
    </source>
</evidence>
<evidence type="ECO:0000256" key="3">
    <source>
        <dbReference type="ARBA" id="ARBA00022827"/>
    </source>
</evidence>
<keyword evidence="7" id="KW-1185">Reference proteome</keyword>
<dbReference type="InterPro" id="IPR020946">
    <property type="entry name" value="Flavin_mOase-like"/>
</dbReference>
<dbReference type="OrthoDB" id="66881at2759"/>
<name>A0A1R2ALC6_9CILI</name>
<dbReference type="GO" id="GO:0004499">
    <property type="term" value="F:N,N-dimethylaniline monooxygenase activity"/>
    <property type="evidence" value="ECO:0007669"/>
    <property type="project" value="InterPro"/>
</dbReference>
<dbReference type="GO" id="GO:0050660">
    <property type="term" value="F:flavin adenine dinucleotide binding"/>
    <property type="evidence" value="ECO:0007669"/>
    <property type="project" value="InterPro"/>
</dbReference>
<evidence type="ECO:0000256" key="2">
    <source>
        <dbReference type="ARBA" id="ARBA00022630"/>
    </source>
</evidence>
<evidence type="ECO:0000256" key="4">
    <source>
        <dbReference type="ARBA" id="ARBA00022857"/>
    </source>
</evidence>
<dbReference type="InterPro" id="IPR036188">
    <property type="entry name" value="FAD/NAD-bd_sf"/>
</dbReference>
<evidence type="ECO:0000313" key="7">
    <source>
        <dbReference type="Proteomes" id="UP000187209"/>
    </source>
</evidence>
<accession>A0A1R2ALC6</accession>
<keyword evidence="3" id="KW-0274">FAD</keyword>
<dbReference type="Pfam" id="PF00743">
    <property type="entry name" value="FMO-like"/>
    <property type="match status" value="1"/>
</dbReference>
<dbReference type="PIRSF" id="PIRSF000332">
    <property type="entry name" value="FMO"/>
    <property type="match status" value="1"/>
</dbReference>
<gene>
    <name evidence="6" type="ORF">SteCoe_38738</name>
</gene>
<keyword evidence="5" id="KW-0560">Oxidoreductase</keyword>
<dbReference type="GO" id="GO:0050661">
    <property type="term" value="F:NADP binding"/>
    <property type="evidence" value="ECO:0007669"/>
    <property type="project" value="InterPro"/>
</dbReference>
<keyword evidence="2" id="KW-0285">Flavoprotein</keyword>
<dbReference type="InterPro" id="IPR050346">
    <property type="entry name" value="FMO-like"/>
</dbReference>
<evidence type="ECO:0000256" key="5">
    <source>
        <dbReference type="ARBA" id="ARBA00023002"/>
    </source>
</evidence>
<comment type="similarity">
    <text evidence="1">Belongs to the FMO family.</text>
</comment>
<dbReference type="PANTHER" id="PTHR23023">
    <property type="entry name" value="DIMETHYLANILINE MONOOXYGENASE"/>
    <property type="match status" value="1"/>
</dbReference>
<sequence>MEVCIIGGGISSISAAKVCKDNGLVPFILDKSSAPGGIWKGHEGELGVWPSLRLLTQKHLTSFSDHLWNLDDPDRSSPADLINYLNEYIRKHDLSQYFHHCCQVTHLERSGEDYKVTWIHNGETNEKVFRYVIIATGRFSRIINPFQNPEKFQGQIYHGINYRDSNVFRDKKVVIIGISLTATELAVDAVNIAQSVTQVFRRPYICMKRLAQGVPVDMIMFRSSILNNPSPPLNTLQSNAIFSQTLLKIVGNPGIFHPEWQIDESIIGKEMINIRVADDKYYEAVTERKITQIKGQAVDVYEHGVVLSDGRQVEADVIALGTGFQPDYSFLSDEIKSIIQYDPDDRLTATIMCRSIFHPDLPRLCFVGNFASPAPGHIELQAEIGVKFMLGTLEVSNEEIWNCVREEEYGRTNLQGAMTLYSFKDYLVDNIRMLKLDINLERIENELGLKDPPLVPYLFYMDRPGQMEICRAWAEDLKVKYPMFRKNN</sequence>
<dbReference type="Gene3D" id="3.50.50.60">
    <property type="entry name" value="FAD/NAD(P)-binding domain"/>
    <property type="match status" value="1"/>
</dbReference>
<evidence type="ECO:0000256" key="1">
    <source>
        <dbReference type="ARBA" id="ARBA00009183"/>
    </source>
</evidence>
<dbReference type="InterPro" id="IPR000960">
    <property type="entry name" value="Flavin_mOase"/>
</dbReference>
<comment type="caution">
    <text evidence="6">The sequence shown here is derived from an EMBL/GenBank/DDBJ whole genome shotgun (WGS) entry which is preliminary data.</text>
</comment>
<organism evidence="6 7">
    <name type="scientific">Stentor coeruleus</name>
    <dbReference type="NCBI Taxonomy" id="5963"/>
    <lineage>
        <taxon>Eukaryota</taxon>
        <taxon>Sar</taxon>
        <taxon>Alveolata</taxon>
        <taxon>Ciliophora</taxon>
        <taxon>Postciliodesmatophora</taxon>
        <taxon>Heterotrichea</taxon>
        <taxon>Heterotrichida</taxon>
        <taxon>Stentoridae</taxon>
        <taxon>Stentor</taxon>
    </lineage>
</organism>
<reference evidence="6 7" key="1">
    <citation type="submission" date="2016-11" db="EMBL/GenBank/DDBJ databases">
        <title>The macronuclear genome of Stentor coeruleus: a giant cell with tiny introns.</title>
        <authorList>
            <person name="Slabodnick M."/>
            <person name="Ruby J.G."/>
            <person name="Reiff S.B."/>
            <person name="Swart E.C."/>
            <person name="Gosai S."/>
            <person name="Prabakaran S."/>
            <person name="Witkowska E."/>
            <person name="Larue G.E."/>
            <person name="Fisher S."/>
            <person name="Freeman R.M."/>
            <person name="Gunawardena J."/>
            <person name="Chu W."/>
            <person name="Stover N.A."/>
            <person name="Gregory B.D."/>
            <person name="Nowacki M."/>
            <person name="Derisi J."/>
            <person name="Roy S.W."/>
            <person name="Marshall W.F."/>
            <person name="Sood P."/>
        </authorList>
    </citation>
    <scope>NUCLEOTIDE SEQUENCE [LARGE SCALE GENOMIC DNA]</scope>
    <source>
        <strain evidence="6">WM001</strain>
    </source>
</reference>
<dbReference type="PRINTS" id="PR00370">
    <property type="entry name" value="FMOXYGENASE"/>
</dbReference>
<dbReference type="SUPFAM" id="SSF51905">
    <property type="entry name" value="FAD/NAD(P)-binding domain"/>
    <property type="match status" value="2"/>
</dbReference>